<accession>A0A1C7M7X4</accession>
<name>A0A1C7M7X4_GRIFR</name>
<evidence type="ECO:0000313" key="1">
    <source>
        <dbReference type="EMBL" id="OBZ72938.1"/>
    </source>
</evidence>
<protein>
    <recommendedName>
        <fullName evidence="3">F-box domain-containing protein</fullName>
    </recommendedName>
</protein>
<dbReference type="STRING" id="5627.A0A1C7M7X4"/>
<sequence>MSCKTFAVHLIKHKKQAQIRVDDGSTARSLARVSRYVREVAKPFFYQSLVIAGLGQLSELASRLEHTPHHLRRIRHLFLSDWTHDQANQRVVSTSDADMDRYDLENATAARILTLAAPTLETLTVISSCPFTSTPLIGHIFSTPLPHLLELALSGYYRSPTREGALEAACPSLTHLRISGLASAASFADELREAATPADGPPSKFPARFPPRLRELVLEPRQLLLPPVKRSPFHLMHEKMLNSLRELAESPSGRGVRVVVLEKERAEDLYHEMLGRWLERLI</sequence>
<evidence type="ECO:0000313" key="2">
    <source>
        <dbReference type="Proteomes" id="UP000092993"/>
    </source>
</evidence>
<gene>
    <name evidence="1" type="ORF">A0H81_06779</name>
</gene>
<dbReference type="Gene3D" id="3.80.10.10">
    <property type="entry name" value="Ribonuclease Inhibitor"/>
    <property type="match status" value="1"/>
</dbReference>
<dbReference type="Proteomes" id="UP000092993">
    <property type="component" value="Unassembled WGS sequence"/>
</dbReference>
<proteinExistence type="predicted"/>
<evidence type="ECO:0008006" key="3">
    <source>
        <dbReference type="Google" id="ProtNLM"/>
    </source>
</evidence>
<dbReference type="AlphaFoldDB" id="A0A1C7M7X4"/>
<reference evidence="1 2" key="1">
    <citation type="submission" date="2016-03" db="EMBL/GenBank/DDBJ databases">
        <title>Whole genome sequencing of Grifola frondosa 9006-11.</title>
        <authorList>
            <person name="Min B."/>
            <person name="Park H."/>
            <person name="Kim J.-G."/>
            <person name="Cho H."/>
            <person name="Oh Y.-L."/>
            <person name="Kong W.-S."/>
            <person name="Choi I.-G."/>
        </authorList>
    </citation>
    <scope>NUCLEOTIDE SEQUENCE [LARGE SCALE GENOMIC DNA]</scope>
    <source>
        <strain evidence="1 2">9006-11</strain>
    </source>
</reference>
<dbReference type="InterPro" id="IPR032675">
    <property type="entry name" value="LRR_dom_sf"/>
</dbReference>
<comment type="caution">
    <text evidence="1">The sequence shown here is derived from an EMBL/GenBank/DDBJ whole genome shotgun (WGS) entry which is preliminary data.</text>
</comment>
<dbReference type="SUPFAM" id="SSF52047">
    <property type="entry name" value="RNI-like"/>
    <property type="match status" value="1"/>
</dbReference>
<dbReference type="OrthoDB" id="3256367at2759"/>
<dbReference type="EMBL" id="LUGG01000007">
    <property type="protein sequence ID" value="OBZ72938.1"/>
    <property type="molecule type" value="Genomic_DNA"/>
</dbReference>
<keyword evidence="2" id="KW-1185">Reference proteome</keyword>
<organism evidence="1 2">
    <name type="scientific">Grifola frondosa</name>
    <name type="common">Maitake</name>
    <name type="synonym">Polyporus frondosus</name>
    <dbReference type="NCBI Taxonomy" id="5627"/>
    <lineage>
        <taxon>Eukaryota</taxon>
        <taxon>Fungi</taxon>
        <taxon>Dikarya</taxon>
        <taxon>Basidiomycota</taxon>
        <taxon>Agaricomycotina</taxon>
        <taxon>Agaricomycetes</taxon>
        <taxon>Polyporales</taxon>
        <taxon>Grifolaceae</taxon>
        <taxon>Grifola</taxon>
    </lineage>
</organism>